<dbReference type="Proteomes" id="UP000256964">
    <property type="component" value="Unassembled WGS sequence"/>
</dbReference>
<evidence type="ECO:0000313" key="2">
    <source>
        <dbReference type="EMBL" id="RDX48602.1"/>
    </source>
</evidence>
<feature type="region of interest" description="Disordered" evidence="1">
    <location>
        <begin position="194"/>
        <end position="222"/>
    </location>
</feature>
<dbReference type="EMBL" id="KZ857410">
    <property type="protein sequence ID" value="RDX48602.1"/>
    <property type="molecule type" value="Genomic_DNA"/>
</dbReference>
<proteinExistence type="predicted"/>
<accession>A0A371D7X0</accession>
<feature type="compositionally biased region" description="Basic residues" evidence="1">
    <location>
        <begin position="209"/>
        <end position="222"/>
    </location>
</feature>
<protein>
    <submittedName>
        <fullName evidence="2">Uncharacterized protein</fullName>
    </submittedName>
</protein>
<evidence type="ECO:0000256" key="1">
    <source>
        <dbReference type="SAM" id="MobiDB-lite"/>
    </source>
</evidence>
<keyword evidence="3" id="KW-1185">Reference proteome</keyword>
<evidence type="ECO:0000313" key="3">
    <source>
        <dbReference type="Proteomes" id="UP000256964"/>
    </source>
</evidence>
<dbReference type="AlphaFoldDB" id="A0A371D7X0"/>
<feature type="compositionally biased region" description="Low complexity" evidence="1">
    <location>
        <begin position="196"/>
        <end position="208"/>
    </location>
</feature>
<dbReference type="OrthoDB" id="2758729at2759"/>
<reference evidence="2 3" key="1">
    <citation type="journal article" date="2018" name="Biotechnol. Biofuels">
        <title>Integrative visual omics of the white-rot fungus Polyporus brumalis exposes the biotechnological potential of its oxidative enzymes for delignifying raw plant biomass.</title>
        <authorList>
            <person name="Miyauchi S."/>
            <person name="Rancon A."/>
            <person name="Drula E."/>
            <person name="Hage H."/>
            <person name="Chaduli D."/>
            <person name="Favel A."/>
            <person name="Grisel S."/>
            <person name="Henrissat B."/>
            <person name="Herpoel-Gimbert I."/>
            <person name="Ruiz-Duenas F.J."/>
            <person name="Chevret D."/>
            <person name="Hainaut M."/>
            <person name="Lin J."/>
            <person name="Wang M."/>
            <person name="Pangilinan J."/>
            <person name="Lipzen A."/>
            <person name="Lesage-Meessen L."/>
            <person name="Navarro D."/>
            <person name="Riley R."/>
            <person name="Grigoriev I.V."/>
            <person name="Zhou S."/>
            <person name="Raouche S."/>
            <person name="Rosso M.N."/>
        </authorList>
    </citation>
    <scope>NUCLEOTIDE SEQUENCE [LARGE SCALE GENOMIC DNA]</scope>
    <source>
        <strain evidence="2 3">BRFM 1820</strain>
    </source>
</reference>
<gene>
    <name evidence="2" type="ORF">OH76DRAFT_642313</name>
</gene>
<sequence>MFEVLKEADDLLLLCTEEGLVYGTKAVIYRSTLDQLHVRAEGARFEAHAARTYAEDVANWFKGLSRTIRQICWKVRDVRAEISTTSLRERERQAALCNLAMSDSSTSEASLPGGAAIADHPESPLSSTPSLVNSDVPPHGLAYPSPEILTPSCHLPHISSPEIAPAIEKASCLSVTTPPTMVWLQKIGHSERRRSVSALSSGASSLQSMRKKKRRRGPARTKARFVRRARAAPSSPPVFFVDPHRLAAFELVDTDDDGGDDDSDWVDEQAVRIVA</sequence>
<name>A0A371D7X0_9APHY</name>
<organism evidence="2 3">
    <name type="scientific">Lentinus brumalis</name>
    <dbReference type="NCBI Taxonomy" id="2498619"/>
    <lineage>
        <taxon>Eukaryota</taxon>
        <taxon>Fungi</taxon>
        <taxon>Dikarya</taxon>
        <taxon>Basidiomycota</taxon>
        <taxon>Agaricomycotina</taxon>
        <taxon>Agaricomycetes</taxon>
        <taxon>Polyporales</taxon>
        <taxon>Polyporaceae</taxon>
        <taxon>Lentinus</taxon>
    </lineage>
</organism>